<evidence type="ECO:0000259" key="9">
    <source>
        <dbReference type="PROSITE" id="PS51755"/>
    </source>
</evidence>
<dbReference type="InterPro" id="IPR001789">
    <property type="entry name" value="Sig_transdc_resp-reg_receiver"/>
</dbReference>
<dbReference type="GO" id="GO:0032993">
    <property type="term" value="C:protein-DNA complex"/>
    <property type="evidence" value="ECO:0007669"/>
    <property type="project" value="TreeGrafter"/>
</dbReference>
<dbReference type="GO" id="GO:0000976">
    <property type="term" value="F:transcription cis-regulatory region binding"/>
    <property type="evidence" value="ECO:0007669"/>
    <property type="project" value="TreeGrafter"/>
</dbReference>
<proteinExistence type="predicted"/>
<evidence type="ECO:0000256" key="4">
    <source>
        <dbReference type="ARBA" id="ARBA00023125"/>
    </source>
</evidence>
<dbReference type="Proteomes" id="UP000247584">
    <property type="component" value="Unassembled WGS sequence"/>
</dbReference>
<dbReference type="Proteomes" id="UP000502117">
    <property type="component" value="Chromosome"/>
</dbReference>
<evidence type="ECO:0000313" key="11">
    <source>
        <dbReference type="EMBL" id="QIJ06059.1"/>
    </source>
</evidence>
<dbReference type="AlphaFoldDB" id="A0A6G7LW97"/>
<dbReference type="InterPro" id="IPR036388">
    <property type="entry name" value="WH-like_DNA-bd_sf"/>
</dbReference>
<dbReference type="GO" id="GO:0000156">
    <property type="term" value="F:phosphorelay response regulator activity"/>
    <property type="evidence" value="ECO:0007669"/>
    <property type="project" value="TreeGrafter"/>
</dbReference>
<dbReference type="SMART" id="SM00448">
    <property type="entry name" value="REC"/>
    <property type="match status" value="1"/>
</dbReference>
<dbReference type="Pfam" id="PF00072">
    <property type="entry name" value="Response_reg"/>
    <property type="match status" value="1"/>
</dbReference>
<feature type="DNA-binding region" description="OmpR/PhoB-type" evidence="7">
    <location>
        <begin position="138"/>
        <end position="237"/>
    </location>
</feature>
<keyword evidence="5" id="KW-0804">Transcription</keyword>
<reference evidence="10 12" key="1">
    <citation type="submission" date="2018-06" db="EMBL/GenBank/DDBJ databases">
        <title>Genomic Encyclopedia of Type Strains, Phase III (KMG-III): the genomes of soil and plant-associated and newly described type strains.</title>
        <authorList>
            <person name="Whitman W."/>
        </authorList>
    </citation>
    <scope>NUCLEOTIDE SEQUENCE [LARGE SCALE GENOMIC DNA]</scope>
    <source>
        <strain evidence="10 12">JC5</strain>
    </source>
</reference>
<evidence type="ECO:0000313" key="13">
    <source>
        <dbReference type="Proteomes" id="UP000502117"/>
    </source>
</evidence>
<keyword evidence="3" id="KW-0805">Transcription regulation</keyword>
<gene>
    <name evidence="10" type="ORF">C8J23_13345</name>
    <name evidence="11" type="ORF">GII14_19125</name>
</gene>
<dbReference type="Gene3D" id="1.10.10.10">
    <property type="entry name" value="Winged helix-like DNA-binding domain superfamily/Winged helix DNA-binding domain"/>
    <property type="match status" value="1"/>
</dbReference>
<sequence length="238" mass="27021">MDLSEFILLVDDDQELTELLSGFLTKNGFEVRTEANGVNAARRIIDERPRLVVLDVMLPEMDGLSICREVRSRYSGPILMLTGLGDDIDEVAGLETGADDYIAKPVRSRVLLARIRSLLRRSERQESQVQEPRVNQSETHLAVNGLRLDKLERVASLNNQELELTLAEFELLWLLSKHAGRTLARDAICEHFKELGYDSTPRTIDLRISHLRRKMDDDPKEPSLIKTIRGQGYVLTLS</sequence>
<dbReference type="InterPro" id="IPR039420">
    <property type="entry name" value="WalR-like"/>
</dbReference>
<dbReference type="SUPFAM" id="SSF46894">
    <property type="entry name" value="C-terminal effector domain of the bipartite response regulators"/>
    <property type="match status" value="1"/>
</dbReference>
<evidence type="ECO:0000256" key="3">
    <source>
        <dbReference type="ARBA" id="ARBA00023015"/>
    </source>
</evidence>
<evidence type="ECO:0000313" key="12">
    <source>
        <dbReference type="Proteomes" id="UP000247584"/>
    </source>
</evidence>
<dbReference type="GO" id="GO:0006355">
    <property type="term" value="P:regulation of DNA-templated transcription"/>
    <property type="evidence" value="ECO:0007669"/>
    <property type="project" value="InterPro"/>
</dbReference>
<dbReference type="InterPro" id="IPR011006">
    <property type="entry name" value="CheY-like_superfamily"/>
</dbReference>
<dbReference type="PANTHER" id="PTHR48111">
    <property type="entry name" value="REGULATOR OF RPOS"/>
    <property type="match status" value="1"/>
</dbReference>
<evidence type="ECO:0000256" key="5">
    <source>
        <dbReference type="ARBA" id="ARBA00023163"/>
    </source>
</evidence>
<dbReference type="Pfam" id="PF00486">
    <property type="entry name" value="Trans_reg_C"/>
    <property type="match status" value="1"/>
</dbReference>
<feature type="domain" description="OmpR/PhoB-type" evidence="9">
    <location>
        <begin position="138"/>
        <end position="237"/>
    </location>
</feature>
<dbReference type="InterPro" id="IPR016032">
    <property type="entry name" value="Sig_transdc_resp-reg_C-effctor"/>
</dbReference>
<evidence type="ECO:0000256" key="1">
    <source>
        <dbReference type="ARBA" id="ARBA00022553"/>
    </source>
</evidence>
<dbReference type="PROSITE" id="PS51755">
    <property type="entry name" value="OMPR_PHOB"/>
    <property type="match status" value="1"/>
</dbReference>
<dbReference type="PANTHER" id="PTHR48111:SF47">
    <property type="entry name" value="TRANSCRIPTIONAL REGULATORY PROTEIN RSTA"/>
    <property type="match status" value="1"/>
</dbReference>
<feature type="modified residue" description="4-aspartylphosphate" evidence="6">
    <location>
        <position position="55"/>
    </location>
</feature>
<reference evidence="11 13" key="2">
    <citation type="submission" date="2019-11" db="EMBL/GenBank/DDBJ databases">
        <title>Complete Genome Sequence of Shewanella chilikensis Strain DC57, Isolated from Corroded Seal Rings at a floating production facility in Australia.</title>
        <authorList>
            <person name="Salgar-Chaparro S.J."/>
            <person name="Castillo-Villamizar G.A."/>
            <person name="Poehlein A."/>
            <person name="Daniel R."/>
            <person name="Machuca L."/>
        </authorList>
    </citation>
    <scope>NUCLEOTIDE SEQUENCE [LARGE SCALE GENOMIC DNA]</scope>
    <source>
        <strain evidence="11 13">DC57</strain>
    </source>
</reference>
<dbReference type="Gene3D" id="3.40.50.2300">
    <property type="match status" value="1"/>
</dbReference>
<evidence type="ECO:0000259" key="8">
    <source>
        <dbReference type="PROSITE" id="PS50110"/>
    </source>
</evidence>
<dbReference type="EMBL" id="CP045857">
    <property type="protein sequence ID" value="QIJ06059.1"/>
    <property type="molecule type" value="Genomic_DNA"/>
</dbReference>
<keyword evidence="4 7" id="KW-0238">DNA-binding</keyword>
<dbReference type="CDD" id="cd00383">
    <property type="entry name" value="trans_reg_C"/>
    <property type="match status" value="1"/>
</dbReference>
<dbReference type="InterPro" id="IPR001867">
    <property type="entry name" value="OmpR/PhoB-type_DNA-bd"/>
</dbReference>
<evidence type="ECO:0000256" key="6">
    <source>
        <dbReference type="PROSITE-ProRule" id="PRU00169"/>
    </source>
</evidence>
<evidence type="ECO:0000256" key="7">
    <source>
        <dbReference type="PROSITE-ProRule" id="PRU01091"/>
    </source>
</evidence>
<dbReference type="SUPFAM" id="SSF52172">
    <property type="entry name" value="CheY-like"/>
    <property type="match status" value="1"/>
</dbReference>
<dbReference type="SMART" id="SM00862">
    <property type="entry name" value="Trans_reg_C"/>
    <property type="match status" value="1"/>
</dbReference>
<protein>
    <submittedName>
        <fullName evidence="10 11">Response regulator</fullName>
    </submittedName>
</protein>
<evidence type="ECO:0000256" key="2">
    <source>
        <dbReference type="ARBA" id="ARBA00023012"/>
    </source>
</evidence>
<accession>A0A6G7LW97</accession>
<evidence type="ECO:0000313" key="10">
    <source>
        <dbReference type="EMBL" id="PYE56095.1"/>
    </source>
</evidence>
<keyword evidence="1 6" id="KW-0597">Phosphoprotein</keyword>
<dbReference type="PROSITE" id="PS50110">
    <property type="entry name" value="RESPONSE_REGULATORY"/>
    <property type="match status" value="1"/>
</dbReference>
<dbReference type="Gene3D" id="6.10.250.690">
    <property type="match status" value="1"/>
</dbReference>
<keyword evidence="2" id="KW-0902">Two-component regulatory system</keyword>
<dbReference type="GO" id="GO:0005829">
    <property type="term" value="C:cytosol"/>
    <property type="evidence" value="ECO:0007669"/>
    <property type="project" value="TreeGrafter"/>
</dbReference>
<organism evidence="11 13">
    <name type="scientific">Shewanella chilikensis</name>
    <dbReference type="NCBI Taxonomy" id="558541"/>
    <lineage>
        <taxon>Bacteria</taxon>
        <taxon>Pseudomonadati</taxon>
        <taxon>Pseudomonadota</taxon>
        <taxon>Gammaproteobacteria</taxon>
        <taxon>Alteromonadales</taxon>
        <taxon>Shewanellaceae</taxon>
        <taxon>Shewanella</taxon>
    </lineage>
</organism>
<dbReference type="RefSeq" id="WP_101056466.1">
    <property type="nucleotide sequence ID" value="NZ_BMXX01000023.1"/>
</dbReference>
<feature type="domain" description="Response regulatory" evidence="8">
    <location>
        <begin position="6"/>
        <end position="119"/>
    </location>
</feature>
<name>A0A6G7LW97_9GAMM</name>
<keyword evidence="12" id="KW-1185">Reference proteome</keyword>
<dbReference type="EMBL" id="QJSY01000033">
    <property type="protein sequence ID" value="PYE56095.1"/>
    <property type="molecule type" value="Genomic_DNA"/>
</dbReference>
<dbReference type="KEGG" id="schk:GII14_19125"/>
<dbReference type="FunFam" id="3.40.50.2300:FF:000001">
    <property type="entry name" value="DNA-binding response regulator PhoB"/>
    <property type="match status" value="1"/>
</dbReference>